<evidence type="ECO:0000259" key="1">
    <source>
        <dbReference type="Pfam" id="PF08808"/>
    </source>
</evidence>
<dbReference type="EMBL" id="AFRQ01000032">
    <property type="protein sequence ID" value="EGP47071.1"/>
    <property type="molecule type" value="Genomic_DNA"/>
</dbReference>
<evidence type="ECO:0000313" key="3">
    <source>
        <dbReference type="Proteomes" id="UP000004853"/>
    </source>
</evidence>
<comment type="caution">
    <text evidence="2">The sequence shown here is derived from an EMBL/GenBank/DDBJ whole genome shotgun (WGS) entry which is preliminary data.</text>
</comment>
<dbReference type="Pfam" id="PF08808">
    <property type="entry name" value="RES"/>
    <property type="match status" value="1"/>
</dbReference>
<accession>F7SXQ1</accession>
<dbReference type="eggNOG" id="ENOG502ZC2V">
    <property type="taxonomic scope" value="Bacteria"/>
</dbReference>
<gene>
    <name evidence="2" type="ORF">AXXA_07245</name>
</gene>
<proteinExistence type="predicted"/>
<sequence>METVFHDVSFSPGFKSFDKAKLKDQVHSQVQASVDLVLADLRGKALRKLGVSRKQLIDTEKDLYPATRQWAQAIHAQCPDLQGLCWTSRQDDSAEAAMLFGDRVASGVLNQTGAPRSLLKDENSYWELLNLAEQIGVNIVPGNT</sequence>
<protein>
    <recommendedName>
        <fullName evidence="1">RES domain-containing protein</fullName>
    </recommendedName>
</protein>
<dbReference type="AlphaFoldDB" id="F7SXQ1"/>
<dbReference type="PATRIC" id="fig|1003200.3.peg.1428"/>
<evidence type="ECO:0000313" key="2">
    <source>
        <dbReference type="EMBL" id="EGP47071.1"/>
    </source>
</evidence>
<feature type="domain" description="RES" evidence="1">
    <location>
        <begin position="1"/>
        <end position="105"/>
    </location>
</feature>
<reference evidence="2 3" key="1">
    <citation type="submission" date="2011-06" db="EMBL/GenBank/DDBJ databases">
        <authorList>
            <person name="Bador J."/>
            <person name="Amoureux L."/>
            <person name="Neuwirth C."/>
        </authorList>
    </citation>
    <scope>NUCLEOTIDE SEQUENCE [LARGE SCALE GENOMIC DNA]</scope>
    <source>
        <strain evidence="2 3">AXX-A</strain>
    </source>
</reference>
<dbReference type="HOGENOM" id="CLU_1813265_0_0_4"/>
<organism evidence="2 3">
    <name type="scientific">Achromobacter insuavis AXX-A</name>
    <dbReference type="NCBI Taxonomy" id="1003200"/>
    <lineage>
        <taxon>Bacteria</taxon>
        <taxon>Pseudomonadati</taxon>
        <taxon>Pseudomonadota</taxon>
        <taxon>Betaproteobacteria</taxon>
        <taxon>Burkholderiales</taxon>
        <taxon>Alcaligenaceae</taxon>
        <taxon>Achromobacter</taxon>
    </lineage>
</organism>
<dbReference type="Proteomes" id="UP000004853">
    <property type="component" value="Unassembled WGS sequence"/>
</dbReference>
<name>F7SXQ1_9BURK</name>
<dbReference type="InterPro" id="IPR014914">
    <property type="entry name" value="RES_dom"/>
</dbReference>